<accession>A0AAD8AIR2</accession>
<dbReference type="PANTHER" id="PTHR21716:SF4">
    <property type="entry name" value="TRANSMEMBRANE PROTEIN 245"/>
    <property type="match status" value="1"/>
</dbReference>
<feature type="transmembrane region" description="Helical" evidence="6">
    <location>
        <begin position="380"/>
        <end position="406"/>
    </location>
</feature>
<feature type="transmembrane region" description="Helical" evidence="6">
    <location>
        <begin position="101"/>
        <end position="124"/>
    </location>
</feature>
<evidence type="ECO:0000313" key="7">
    <source>
        <dbReference type="EMBL" id="KAJ9599934.1"/>
    </source>
</evidence>
<dbReference type="AlphaFoldDB" id="A0AAD8AIR2"/>
<comment type="subcellular location">
    <subcellularLocation>
        <location evidence="1">Membrane</location>
        <topology evidence="1">Multi-pass membrane protein</topology>
    </subcellularLocation>
</comment>
<evidence type="ECO:0000256" key="6">
    <source>
        <dbReference type="SAM" id="Phobius"/>
    </source>
</evidence>
<feature type="transmembrane region" description="Helical" evidence="6">
    <location>
        <begin position="661"/>
        <end position="689"/>
    </location>
</feature>
<dbReference type="GO" id="GO:0016020">
    <property type="term" value="C:membrane"/>
    <property type="evidence" value="ECO:0007669"/>
    <property type="project" value="UniProtKB-SubCell"/>
</dbReference>
<dbReference type="InterPro" id="IPR002549">
    <property type="entry name" value="AI-2E-like"/>
</dbReference>
<dbReference type="Proteomes" id="UP001233999">
    <property type="component" value="Unassembled WGS sequence"/>
</dbReference>
<name>A0AAD8AIR2_DIPPU</name>
<evidence type="ECO:0000313" key="8">
    <source>
        <dbReference type="Proteomes" id="UP001233999"/>
    </source>
</evidence>
<keyword evidence="4 6" id="KW-1133">Transmembrane helix</keyword>
<feature type="transmembrane region" description="Helical" evidence="6">
    <location>
        <begin position="589"/>
        <end position="607"/>
    </location>
</feature>
<reference evidence="7" key="2">
    <citation type="submission" date="2023-05" db="EMBL/GenBank/DDBJ databases">
        <authorList>
            <person name="Fouks B."/>
        </authorList>
    </citation>
    <scope>NUCLEOTIDE SEQUENCE</scope>
    <source>
        <strain evidence="7">Stay&amp;Tobe</strain>
        <tissue evidence="7">Testes</tissue>
    </source>
</reference>
<comment type="caution">
    <text evidence="7">The sequence shown here is derived from an EMBL/GenBank/DDBJ whole genome shotgun (WGS) entry which is preliminary data.</text>
</comment>
<evidence type="ECO:0000256" key="4">
    <source>
        <dbReference type="ARBA" id="ARBA00022989"/>
    </source>
</evidence>
<evidence type="ECO:0000256" key="2">
    <source>
        <dbReference type="ARBA" id="ARBA00009773"/>
    </source>
</evidence>
<proteinExistence type="inferred from homology"/>
<evidence type="ECO:0000256" key="5">
    <source>
        <dbReference type="ARBA" id="ARBA00023136"/>
    </source>
</evidence>
<evidence type="ECO:0000256" key="3">
    <source>
        <dbReference type="ARBA" id="ARBA00022692"/>
    </source>
</evidence>
<feature type="transmembrane region" description="Helical" evidence="6">
    <location>
        <begin position="21"/>
        <end position="41"/>
    </location>
</feature>
<keyword evidence="8" id="KW-1185">Reference proteome</keyword>
<dbReference type="Pfam" id="PF01594">
    <property type="entry name" value="AI-2E_transport"/>
    <property type="match status" value="1"/>
</dbReference>
<organism evidence="7 8">
    <name type="scientific">Diploptera punctata</name>
    <name type="common">Pacific beetle cockroach</name>
    <dbReference type="NCBI Taxonomy" id="6984"/>
    <lineage>
        <taxon>Eukaryota</taxon>
        <taxon>Metazoa</taxon>
        <taxon>Ecdysozoa</taxon>
        <taxon>Arthropoda</taxon>
        <taxon>Hexapoda</taxon>
        <taxon>Insecta</taxon>
        <taxon>Pterygota</taxon>
        <taxon>Neoptera</taxon>
        <taxon>Polyneoptera</taxon>
        <taxon>Dictyoptera</taxon>
        <taxon>Blattodea</taxon>
        <taxon>Blaberoidea</taxon>
        <taxon>Blaberidae</taxon>
        <taxon>Diplopterinae</taxon>
        <taxon>Diploptera</taxon>
    </lineage>
</organism>
<feature type="transmembrane region" description="Helical" evidence="6">
    <location>
        <begin position="701"/>
        <end position="720"/>
    </location>
</feature>
<feature type="transmembrane region" description="Helical" evidence="6">
    <location>
        <begin position="628"/>
        <end position="649"/>
    </location>
</feature>
<dbReference type="PANTHER" id="PTHR21716">
    <property type="entry name" value="TRANSMEMBRANE PROTEIN"/>
    <property type="match status" value="1"/>
</dbReference>
<protein>
    <recommendedName>
        <fullName evidence="9">Transmembrane protein</fullName>
    </recommendedName>
</protein>
<reference evidence="7" key="1">
    <citation type="journal article" date="2023" name="IScience">
        <title>Live-bearing cockroach genome reveals convergent evolutionary mechanisms linked to viviparity in insects and beyond.</title>
        <authorList>
            <person name="Fouks B."/>
            <person name="Harrison M.C."/>
            <person name="Mikhailova A.A."/>
            <person name="Marchal E."/>
            <person name="English S."/>
            <person name="Carruthers M."/>
            <person name="Jennings E.C."/>
            <person name="Chiamaka E.L."/>
            <person name="Frigard R.A."/>
            <person name="Pippel M."/>
            <person name="Attardo G.M."/>
            <person name="Benoit J.B."/>
            <person name="Bornberg-Bauer E."/>
            <person name="Tobe S.S."/>
        </authorList>
    </citation>
    <scope>NUCLEOTIDE SEQUENCE</scope>
    <source>
        <strain evidence="7">Stay&amp;Tobe</strain>
    </source>
</reference>
<feature type="transmembrane region" description="Helical" evidence="6">
    <location>
        <begin position="732"/>
        <end position="762"/>
    </location>
</feature>
<keyword evidence="3 6" id="KW-0812">Transmembrane</keyword>
<comment type="similarity">
    <text evidence="2">Belongs to the autoinducer-2 exporter (AI-2E) (TC 2.A.86) family.</text>
</comment>
<sequence>MVPWNVVEDISEKIGGQLAKYLKVLAGIVITALLLHLLYFYTPHVCICLIWRLGLFSNAALSWFISHINTTVVICLVIGYLSVLALWFLRPVMRSRYFITSIVILLQVSIFFVIQALFVAGFVVELRHIQESKKRPKELYQQYACRSTDANSLVVMSLEKSTSFRQYLDITTREFHQNLKLYENFELRCKKDVSNSIIFVKISDNSDPAIITTGLLGSVASTCKDPSTNYPLARKPIYNQPVPLFSPASSGSRAVKTRALRLEELRSEQLEVSSTTHAESNMYIYAVLYACVAMLMYKHSLFLQLCPIPIFIYFVKHLGGYLGVWSFLRSQTMYVMDQLVEWSNTRLNAIFPAPVTGLFKLGVTINSKLMETLNGSVDSAASVFVIFGITLFAIVASILLAIQVYAEGIHMVYMGASVINSTVVRNSDMLGVVPEDWQEKVNSILDNAYMYGRDGISKMVRGWMKNVEEEKAVQFEKQILELWDRVYQAWLMSSTEKTVGPVFETFAALSKMSDLEDFDHVFDIVVYEIFNVNAMIAFAKENVEMLMSLLESVWSILKDNMSLALHSFTAMLSIVFGGGTAVLNFILDMVVFLTALFYLLSSSGELYKPVELITNFSPNMGNRFATAIETAVVGVFRASFKMAVFYGLWTWLIHNLFDVKVIYLPSVLAATFSVVPFVGTYWACLPACLDLWLGEQREMQAILLFVFQFLPTSVVDSAIYKEIKGGGHPYLTGLSIAGGIFCLGAEGAIIGPLLLCGLFVAINMSSSLMKESPSDTNFSTSLNRMTLSERITHLNQLKRMDTVL</sequence>
<feature type="transmembrane region" description="Helical" evidence="6">
    <location>
        <begin position="310"/>
        <end position="328"/>
    </location>
</feature>
<gene>
    <name evidence="7" type="ORF">L9F63_009762</name>
</gene>
<dbReference type="EMBL" id="JASPKZ010000463">
    <property type="protein sequence ID" value="KAJ9599934.1"/>
    <property type="molecule type" value="Genomic_DNA"/>
</dbReference>
<evidence type="ECO:0008006" key="9">
    <source>
        <dbReference type="Google" id="ProtNLM"/>
    </source>
</evidence>
<keyword evidence="5 6" id="KW-0472">Membrane</keyword>
<feature type="transmembrane region" description="Helical" evidence="6">
    <location>
        <begin position="61"/>
        <end position="89"/>
    </location>
</feature>
<evidence type="ECO:0000256" key="1">
    <source>
        <dbReference type="ARBA" id="ARBA00004141"/>
    </source>
</evidence>